<dbReference type="GO" id="GO:0005886">
    <property type="term" value="C:plasma membrane"/>
    <property type="evidence" value="ECO:0007669"/>
    <property type="project" value="TreeGrafter"/>
</dbReference>
<dbReference type="PROSITE" id="PS00237">
    <property type="entry name" value="G_PROTEIN_RECEP_F1_1"/>
    <property type="match status" value="1"/>
</dbReference>
<dbReference type="SUPFAM" id="SSF81321">
    <property type="entry name" value="Family A G protein-coupled receptor-like"/>
    <property type="match status" value="1"/>
</dbReference>
<evidence type="ECO:0000259" key="11">
    <source>
        <dbReference type="PROSITE" id="PS50262"/>
    </source>
</evidence>
<dbReference type="EMBL" id="JAIWYP010000005">
    <property type="protein sequence ID" value="KAH3824481.1"/>
    <property type="molecule type" value="Genomic_DNA"/>
</dbReference>
<dbReference type="Proteomes" id="UP000828390">
    <property type="component" value="Unassembled WGS sequence"/>
</dbReference>
<keyword evidence="13" id="KW-1185">Reference proteome</keyword>
<dbReference type="GO" id="GO:0004930">
    <property type="term" value="F:G protein-coupled receptor activity"/>
    <property type="evidence" value="ECO:0007669"/>
    <property type="project" value="UniProtKB-KW"/>
</dbReference>
<reference evidence="12" key="2">
    <citation type="submission" date="2020-11" db="EMBL/GenBank/DDBJ databases">
        <authorList>
            <person name="McCartney M.A."/>
            <person name="Auch B."/>
            <person name="Kono T."/>
            <person name="Mallez S."/>
            <person name="Becker A."/>
            <person name="Gohl D.M."/>
            <person name="Silverstein K.A.T."/>
            <person name="Koren S."/>
            <person name="Bechman K.B."/>
            <person name="Herman A."/>
            <person name="Abrahante J.E."/>
            <person name="Garbe J."/>
        </authorList>
    </citation>
    <scope>NUCLEOTIDE SEQUENCE</scope>
    <source>
        <strain evidence="12">Duluth1</strain>
        <tissue evidence="12">Whole animal</tissue>
    </source>
</reference>
<evidence type="ECO:0000256" key="2">
    <source>
        <dbReference type="ARBA" id="ARBA00022692"/>
    </source>
</evidence>
<evidence type="ECO:0000256" key="7">
    <source>
        <dbReference type="ARBA" id="ARBA00023224"/>
    </source>
</evidence>
<dbReference type="AlphaFoldDB" id="A0A9D4JUC9"/>
<feature type="transmembrane region" description="Helical" evidence="10">
    <location>
        <begin position="339"/>
        <end position="360"/>
    </location>
</feature>
<dbReference type="PROSITE" id="PS50262">
    <property type="entry name" value="G_PROTEIN_RECEP_F1_2"/>
    <property type="match status" value="1"/>
</dbReference>
<keyword evidence="2 8" id="KW-0812">Transmembrane</keyword>
<dbReference type="InterPro" id="IPR017452">
    <property type="entry name" value="GPCR_Rhodpsn_7TM"/>
</dbReference>
<feature type="region of interest" description="Disordered" evidence="9">
    <location>
        <begin position="293"/>
        <end position="314"/>
    </location>
</feature>
<feature type="transmembrane region" description="Helical" evidence="10">
    <location>
        <begin position="380"/>
        <end position="399"/>
    </location>
</feature>
<comment type="subcellular location">
    <subcellularLocation>
        <location evidence="1">Membrane</location>
        <topology evidence="1">Multi-pass membrane protein</topology>
    </subcellularLocation>
</comment>
<feature type="transmembrane region" description="Helical" evidence="10">
    <location>
        <begin position="31"/>
        <end position="56"/>
    </location>
</feature>
<reference evidence="12" key="1">
    <citation type="journal article" date="2019" name="bioRxiv">
        <title>The Genome of the Zebra Mussel, Dreissena polymorpha: A Resource for Invasive Species Research.</title>
        <authorList>
            <person name="McCartney M.A."/>
            <person name="Auch B."/>
            <person name="Kono T."/>
            <person name="Mallez S."/>
            <person name="Zhang Y."/>
            <person name="Obille A."/>
            <person name="Becker A."/>
            <person name="Abrahante J.E."/>
            <person name="Garbe J."/>
            <person name="Badalamenti J.P."/>
            <person name="Herman A."/>
            <person name="Mangelson H."/>
            <person name="Liachko I."/>
            <person name="Sullivan S."/>
            <person name="Sone E.D."/>
            <person name="Koren S."/>
            <person name="Silverstein K.A.T."/>
            <person name="Beckman K.B."/>
            <person name="Gohl D.M."/>
        </authorList>
    </citation>
    <scope>NUCLEOTIDE SEQUENCE</scope>
    <source>
        <strain evidence="12">Duluth1</strain>
        <tissue evidence="12">Whole animal</tissue>
    </source>
</reference>
<dbReference type="InterPro" id="IPR000276">
    <property type="entry name" value="GPCR_Rhodpsn"/>
</dbReference>
<keyword evidence="6 8" id="KW-0675">Receptor</keyword>
<protein>
    <recommendedName>
        <fullName evidence="11">G-protein coupled receptors family 1 profile domain-containing protein</fullName>
    </recommendedName>
</protein>
<dbReference type="PRINTS" id="PR00237">
    <property type="entry name" value="GPCRRHODOPSN"/>
</dbReference>
<evidence type="ECO:0000256" key="5">
    <source>
        <dbReference type="ARBA" id="ARBA00023136"/>
    </source>
</evidence>
<evidence type="ECO:0000256" key="1">
    <source>
        <dbReference type="ARBA" id="ARBA00004141"/>
    </source>
</evidence>
<keyword evidence="5 10" id="KW-0472">Membrane</keyword>
<keyword evidence="4 8" id="KW-0297">G-protein coupled receptor</keyword>
<dbReference type="PANTHER" id="PTHR24243:SF224">
    <property type="entry name" value="G-PROTEIN COUPLED RECEPTOR 19-RELATED"/>
    <property type="match status" value="1"/>
</dbReference>
<dbReference type="PANTHER" id="PTHR24243">
    <property type="entry name" value="G-PROTEIN COUPLED RECEPTOR"/>
    <property type="match status" value="1"/>
</dbReference>
<feature type="transmembrane region" description="Helical" evidence="10">
    <location>
        <begin position="198"/>
        <end position="219"/>
    </location>
</feature>
<comment type="similarity">
    <text evidence="8">Belongs to the G-protein coupled receptor 1 family.</text>
</comment>
<feature type="region of interest" description="Disordered" evidence="9">
    <location>
        <begin position="233"/>
        <end position="276"/>
    </location>
</feature>
<dbReference type="CDD" id="cd00637">
    <property type="entry name" value="7tm_classA_rhodopsin-like"/>
    <property type="match status" value="1"/>
</dbReference>
<feature type="transmembrane region" description="Helical" evidence="10">
    <location>
        <begin position="104"/>
        <end position="122"/>
    </location>
</feature>
<sequence length="415" mass="47139">MYSPVSGLDDSKNWTDADLSREKARTLVGSIVYLVLIMIIGVIGNILVLIIFYFRFTSSTHRCFILTLAIYDLLACAVGAPWIISESFFAFHYHDAISCKIFRFVLYYTCVASSLTLVLIAIERCRKICTPFKTQFTVPMAKRAIYVVVFGISSISSSPALVLYGNKTISTGYKNATGTKCFITDHFSETEWPKYFNVYLLVLAFLSTAIMAVSYIRIARTVSKMGKDRITKRIKKKETEQCNSRTDHSLEKSDDDIIESDSQFPPQNGAQLQPSRASRAMELRGQLIVQNSIDSNTSDGSKKSKSRLREKSSKWASKVMKRLSSSTSSGRQTLRITKMLTFVTIAFVISYLPHLTLMLWSMFVSKEDEDTLPKDNLYQIVFYSFLLNNLVNPFIYATMDEKFKTELKKILKCEC</sequence>
<dbReference type="Gene3D" id="1.20.1070.10">
    <property type="entry name" value="Rhodopsin 7-helix transmembrane proteins"/>
    <property type="match status" value="1"/>
</dbReference>
<evidence type="ECO:0000256" key="6">
    <source>
        <dbReference type="ARBA" id="ARBA00023170"/>
    </source>
</evidence>
<feature type="domain" description="G-protein coupled receptors family 1 profile" evidence="11">
    <location>
        <begin position="44"/>
        <end position="396"/>
    </location>
</feature>
<keyword evidence="3 10" id="KW-1133">Transmembrane helix</keyword>
<evidence type="ECO:0000256" key="8">
    <source>
        <dbReference type="RuleBase" id="RU000688"/>
    </source>
</evidence>
<evidence type="ECO:0000313" key="13">
    <source>
        <dbReference type="Proteomes" id="UP000828390"/>
    </source>
</evidence>
<evidence type="ECO:0000256" key="3">
    <source>
        <dbReference type="ARBA" id="ARBA00022989"/>
    </source>
</evidence>
<feature type="compositionally biased region" description="Polar residues" evidence="9">
    <location>
        <begin position="263"/>
        <end position="276"/>
    </location>
</feature>
<evidence type="ECO:0000256" key="10">
    <source>
        <dbReference type="SAM" id="Phobius"/>
    </source>
</evidence>
<comment type="caution">
    <text evidence="12">The sequence shown here is derived from an EMBL/GenBank/DDBJ whole genome shotgun (WGS) entry which is preliminary data.</text>
</comment>
<gene>
    <name evidence="12" type="ORF">DPMN_126317</name>
</gene>
<keyword evidence="7 8" id="KW-0807">Transducer</keyword>
<feature type="transmembrane region" description="Helical" evidence="10">
    <location>
        <begin position="143"/>
        <end position="164"/>
    </location>
</feature>
<evidence type="ECO:0000313" key="12">
    <source>
        <dbReference type="EMBL" id="KAH3824481.1"/>
    </source>
</evidence>
<feature type="transmembrane region" description="Helical" evidence="10">
    <location>
        <begin position="63"/>
        <end position="84"/>
    </location>
</feature>
<organism evidence="12 13">
    <name type="scientific">Dreissena polymorpha</name>
    <name type="common">Zebra mussel</name>
    <name type="synonym">Mytilus polymorpha</name>
    <dbReference type="NCBI Taxonomy" id="45954"/>
    <lineage>
        <taxon>Eukaryota</taxon>
        <taxon>Metazoa</taxon>
        <taxon>Spiralia</taxon>
        <taxon>Lophotrochozoa</taxon>
        <taxon>Mollusca</taxon>
        <taxon>Bivalvia</taxon>
        <taxon>Autobranchia</taxon>
        <taxon>Heteroconchia</taxon>
        <taxon>Euheterodonta</taxon>
        <taxon>Imparidentia</taxon>
        <taxon>Neoheterodontei</taxon>
        <taxon>Myida</taxon>
        <taxon>Dreissenoidea</taxon>
        <taxon>Dreissenidae</taxon>
        <taxon>Dreissena</taxon>
    </lineage>
</organism>
<name>A0A9D4JUC9_DREPO</name>
<accession>A0A9D4JUC9</accession>
<dbReference type="Pfam" id="PF00001">
    <property type="entry name" value="7tm_1"/>
    <property type="match status" value="1"/>
</dbReference>
<evidence type="ECO:0000256" key="4">
    <source>
        <dbReference type="ARBA" id="ARBA00023040"/>
    </source>
</evidence>
<feature type="compositionally biased region" description="Basic and acidic residues" evidence="9">
    <location>
        <begin position="233"/>
        <end position="252"/>
    </location>
</feature>
<proteinExistence type="inferred from homology"/>
<evidence type="ECO:0000256" key="9">
    <source>
        <dbReference type="SAM" id="MobiDB-lite"/>
    </source>
</evidence>